<name>A0A5B9MKH5_9BACT</name>
<dbReference type="InterPro" id="IPR010869">
    <property type="entry name" value="DUF1501"/>
</dbReference>
<dbReference type="PANTHER" id="PTHR43737">
    <property type="entry name" value="BLL7424 PROTEIN"/>
    <property type="match status" value="1"/>
</dbReference>
<proteinExistence type="predicted"/>
<dbReference type="RefSeq" id="WP_147869746.1">
    <property type="nucleotide sequence ID" value="NZ_CP036264.1"/>
</dbReference>
<reference evidence="1 2" key="1">
    <citation type="submission" date="2019-02" db="EMBL/GenBank/DDBJ databases">
        <title>Planctomycetal bacteria perform biofilm scaping via a novel small molecule.</title>
        <authorList>
            <person name="Jeske O."/>
            <person name="Boedeker C."/>
            <person name="Wiegand S."/>
            <person name="Breitling P."/>
            <person name="Kallscheuer N."/>
            <person name="Jogler M."/>
            <person name="Rohde M."/>
            <person name="Petersen J."/>
            <person name="Medema M.H."/>
            <person name="Surup F."/>
            <person name="Jogler C."/>
        </authorList>
    </citation>
    <scope>NUCLEOTIDE SEQUENCE [LARGE SCALE GENOMIC DNA]</scope>
    <source>
        <strain evidence="1 2">Mal15</strain>
    </source>
</reference>
<evidence type="ECO:0000313" key="1">
    <source>
        <dbReference type="EMBL" id="QEG00521.1"/>
    </source>
</evidence>
<evidence type="ECO:0000313" key="2">
    <source>
        <dbReference type="Proteomes" id="UP000321353"/>
    </source>
</evidence>
<dbReference type="EMBL" id="CP036264">
    <property type="protein sequence ID" value="QEG00521.1"/>
    <property type="molecule type" value="Genomic_DNA"/>
</dbReference>
<sequence>MNHNELLCDPYAHLSRRTLLGAGAGGSMLSAIANQLAWADASGETEASRPKNVILLWLEGGPSQLETFDPHPGTTIGGEVGAIATSVPDLKIADTLPRVAEKMHLGSLIRSVTSKEGDHQRAIYNIKSGYRPDPTLVHPSIGSILCHEFPEPLDIPRHISILPQNAPARGGYLGPIYDAFKVGDPQNPVPDLKSPIADDRFDRRMKDLQWLEDRFRRQRLRDMDENRTLHQASTDAALRMMSSEQVDAFDVSSESKRTRERFGDTPFGRGCLAATRLIAAGVRCVEVTLGGWDSHITNHSLQSARCEILDAALAALLDRLVEQELLETTLVVCGGEFGRTPQINPAEGRDHWPHGFSTFLAGCGIRKGGVYGATAADPKLDPDKPLADVANPITIGDLHATILSSLGVPYHEERQTPIGRPLRISEGEPIGDVLA</sequence>
<dbReference type="AlphaFoldDB" id="A0A5B9MKH5"/>
<keyword evidence="2" id="KW-1185">Reference proteome</keyword>
<dbReference type="Proteomes" id="UP000321353">
    <property type="component" value="Chromosome"/>
</dbReference>
<gene>
    <name evidence="1" type="ORF">Mal15_45910</name>
</gene>
<dbReference type="SUPFAM" id="SSF53649">
    <property type="entry name" value="Alkaline phosphatase-like"/>
    <property type="match status" value="1"/>
</dbReference>
<evidence type="ECO:0008006" key="3">
    <source>
        <dbReference type="Google" id="ProtNLM"/>
    </source>
</evidence>
<dbReference type="InterPro" id="IPR006311">
    <property type="entry name" value="TAT_signal"/>
</dbReference>
<dbReference type="Pfam" id="PF07394">
    <property type="entry name" value="DUF1501"/>
    <property type="match status" value="1"/>
</dbReference>
<dbReference type="PROSITE" id="PS51318">
    <property type="entry name" value="TAT"/>
    <property type="match status" value="1"/>
</dbReference>
<organism evidence="1 2">
    <name type="scientific">Stieleria maiorica</name>
    <dbReference type="NCBI Taxonomy" id="2795974"/>
    <lineage>
        <taxon>Bacteria</taxon>
        <taxon>Pseudomonadati</taxon>
        <taxon>Planctomycetota</taxon>
        <taxon>Planctomycetia</taxon>
        <taxon>Pirellulales</taxon>
        <taxon>Pirellulaceae</taxon>
        <taxon>Stieleria</taxon>
    </lineage>
</organism>
<dbReference type="PANTHER" id="PTHR43737:SF1">
    <property type="entry name" value="DUF1501 DOMAIN-CONTAINING PROTEIN"/>
    <property type="match status" value="1"/>
</dbReference>
<dbReference type="InterPro" id="IPR017850">
    <property type="entry name" value="Alkaline_phosphatase_core_sf"/>
</dbReference>
<dbReference type="KEGG" id="smam:Mal15_45910"/>
<protein>
    <recommendedName>
        <fullName evidence="3">Sulfatase</fullName>
    </recommendedName>
</protein>
<accession>A0A5B9MKH5</accession>